<dbReference type="InterPro" id="IPR013382">
    <property type="entry name" value="CRISPR-assoc_prot_Cse2"/>
</dbReference>
<dbReference type="Pfam" id="PF09485">
    <property type="entry name" value="CRISPR_Cse2"/>
    <property type="match status" value="1"/>
</dbReference>
<dbReference type="Gene3D" id="1.10.520.40">
    <property type="entry name" value="CRISPR-associated protein Cse2"/>
    <property type="match status" value="1"/>
</dbReference>
<gene>
    <name evidence="2" type="ORF">YBN1229_v1_3553</name>
</gene>
<dbReference type="KEGG" id="fil:BN1229_v1_2362"/>
<dbReference type="AlphaFoldDB" id="A0A0D6JKD4"/>
<evidence type="ECO:0008006" key="4">
    <source>
        <dbReference type="Google" id="ProtNLM"/>
    </source>
</evidence>
<reference evidence="3" key="1">
    <citation type="submission" date="2015-02" db="EMBL/GenBank/DDBJ databases">
        <authorList>
            <person name="Chooi Y.-H."/>
        </authorList>
    </citation>
    <scope>NUCLEOTIDE SEQUENCE [LARGE SCALE GENOMIC DNA]</scope>
    <source>
        <strain evidence="3">strain Y</strain>
    </source>
</reference>
<evidence type="ECO:0000313" key="2">
    <source>
        <dbReference type="EMBL" id="CPR22120.1"/>
    </source>
</evidence>
<feature type="compositionally biased region" description="Basic and acidic residues" evidence="1">
    <location>
        <begin position="195"/>
        <end position="205"/>
    </location>
</feature>
<sequence length="214" mass="23305">MQPEAQESRSKTGDTIFAFGRTLADLDPGALADMRRMSLDGNAHGAPYFWRLASRHGFGTGDRLATWARIVQIMAILTDKGQPEGKRSPHAPATKDNGWRGLGQALCDGADLNWPGELPPGSKPRPMLSELRFARLLAARGPMRAELMERAARALAAKKPPGAQVNCTDLAYFLLDPDNPAHARKLARDYYARLDRAGRNDDQSNKVDATGDAA</sequence>
<feature type="region of interest" description="Disordered" evidence="1">
    <location>
        <begin position="81"/>
        <end position="100"/>
    </location>
</feature>
<dbReference type="InterPro" id="IPR038287">
    <property type="entry name" value="Cse2_sf"/>
</dbReference>
<dbReference type="Proteomes" id="UP000033187">
    <property type="component" value="Chromosome 1"/>
</dbReference>
<evidence type="ECO:0000313" key="3">
    <source>
        <dbReference type="Proteomes" id="UP000033187"/>
    </source>
</evidence>
<accession>A0A0D6JKD4</accession>
<dbReference type="KEGG" id="fiy:BN1229_v1_3553"/>
<feature type="region of interest" description="Disordered" evidence="1">
    <location>
        <begin position="195"/>
        <end position="214"/>
    </location>
</feature>
<keyword evidence="3" id="KW-1185">Reference proteome</keyword>
<evidence type="ECO:0000256" key="1">
    <source>
        <dbReference type="SAM" id="MobiDB-lite"/>
    </source>
</evidence>
<dbReference type="EMBL" id="LN829119">
    <property type="protein sequence ID" value="CPR22120.1"/>
    <property type="molecule type" value="Genomic_DNA"/>
</dbReference>
<protein>
    <recommendedName>
        <fullName evidence="4">CRISPR-associated protein, Cse2 family</fullName>
    </recommendedName>
</protein>
<name>A0A0D6JKD4_9HYPH</name>
<organism evidence="2 3">
    <name type="scientific">Candidatus Filomicrobium marinum</name>
    <dbReference type="NCBI Taxonomy" id="1608628"/>
    <lineage>
        <taxon>Bacteria</taxon>
        <taxon>Pseudomonadati</taxon>
        <taxon>Pseudomonadota</taxon>
        <taxon>Alphaproteobacteria</taxon>
        <taxon>Hyphomicrobiales</taxon>
        <taxon>Hyphomicrobiaceae</taxon>
        <taxon>Filomicrobium</taxon>
    </lineage>
</organism>
<proteinExistence type="predicted"/>